<organism evidence="4 5">
    <name type="scientific">Hirsutella rhossiliensis</name>
    <dbReference type="NCBI Taxonomy" id="111463"/>
    <lineage>
        <taxon>Eukaryota</taxon>
        <taxon>Fungi</taxon>
        <taxon>Dikarya</taxon>
        <taxon>Ascomycota</taxon>
        <taxon>Pezizomycotina</taxon>
        <taxon>Sordariomycetes</taxon>
        <taxon>Hypocreomycetidae</taxon>
        <taxon>Hypocreales</taxon>
        <taxon>Ophiocordycipitaceae</taxon>
        <taxon>Hirsutella</taxon>
    </lineage>
</organism>
<evidence type="ECO:0000259" key="2">
    <source>
        <dbReference type="Pfam" id="PF16335"/>
    </source>
</evidence>
<accession>A0A9P8SK62</accession>
<dbReference type="OrthoDB" id="431715at2759"/>
<dbReference type="AlphaFoldDB" id="A0A9P8SK62"/>
<sequence>MFWTGQRTGISVMVSVPKTKAIYPLLGRPHDSLRQASSSDITIPVYEGASFDASATNLTYRLGPDDSIKVILSFLSPITPTSTLRQSMPASYMAIYLEGALDVNIYTDVSGEWVSGMEDSAIEWQLHETSADAGSRSIKSWSVSRRTQLLFTESSDRAEWGTFHFTHGCLNGDNDDRFRRINDLEPTFAFSMFFNLSRETGQEMERKPTKESVVFTLALVHDPVVQFAAARGLTYMRPFWASYFSEALDMLDWHYTDFEMASRLAQNYSQELQVDAESSISQSYGDIVSLSARQVLGATQFSGTPNNPLIFLKEISSNGNFQTVDVIFPAFPFFLYTNPRCMHDIGAHFPNATGHADGKDEYMPVEECGNMLIMALAVANSIKDDSHPAWNAPSTHNRGHFGHQRPKEGTTKGSLPPLEVDEFGVDRAPIVTGSSVEKSAEAWVKRSYSLLRQWTGYLVQESLIPRNQLSTDDFAGWLANQTNLALKGIIGIRAMADLSKLAGDYEGARRYRDISSLYVEEWLGYGLSRDDTHAKLAYTWYGSWTTLYNLFADSVLCFHEAGDSRLPLGVAGKKTRDEITESIALWVNETVTDRPLTDLYDTEGQGDFSPARFMARPVVGGHFARLALERACGGNAVKWLKFMDVDEAEALGELDTKAVTMAEDVERSLEL</sequence>
<dbReference type="Proteomes" id="UP000824596">
    <property type="component" value="Unassembled WGS sequence"/>
</dbReference>
<dbReference type="RefSeq" id="XP_044721943.1">
    <property type="nucleotide sequence ID" value="XM_044863329.1"/>
</dbReference>
<reference evidence="4" key="1">
    <citation type="submission" date="2021-09" db="EMBL/GenBank/DDBJ databases">
        <title>A high-quality genome of the endoparasitic fungus Hirsutella rhossiliensis with a comparison of Hirsutella genomes reveals transposable elements contributing to genome size variation.</title>
        <authorList>
            <person name="Lin R."/>
            <person name="Jiao Y."/>
            <person name="Sun X."/>
            <person name="Ling J."/>
            <person name="Xie B."/>
            <person name="Cheng X."/>
        </authorList>
    </citation>
    <scope>NUCLEOTIDE SEQUENCE</scope>
    <source>
        <strain evidence="4">HR02</strain>
    </source>
</reference>
<feature type="region of interest" description="Disordered" evidence="1">
    <location>
        <begin position="387"/>
        <end position="418"/>
    </location>
</feature>
<dbReference type="EMBL" id="JAIZPD010000004">
    <property type="protein sequence ID" value="KAH0964430.1"/>
    <property type="molecule type" value="Genomic_DNA"/>
</dbReference>
<dbReference type="Pfam" id="PF16335">
    <property type="entry name" value="GtaA_6_Hairpin"/>
    <property type="match status" value="3"/>
</dbReference>
<protein>
    <submittedName>
        <fullName evidence="4">Glutaminase</fullName>
    </submittedName>
</protein>
<feature type="domain" description="Glutaminase A central" evidence="2">
    <location>
        <begin position="438"/>
        <end position="558"/>
    </location>
</feature>
<dbReference type="Pfam" id="PF17168">
    <property type="entry name" value="DUF5127"/>
    <property type="match status" value="1"/>
</dbReference>
<dbReference type="PANTHER" id="PTHR31987:SF12">
    <property type="entry name" value="PUTATIVE (AFU_ORTHOLOGUE AFUA_3G10910)-RELATED"/>
    <property type="match status" value="1"/>
</dbReference>
<feature type="domain" description="Glutaminase A N-terminal" evidence="3">
    <location>
        <begin position="65"/>
        <end position="273"/>
    </location>
</feature>
<evidence type="ECO:0000313" key="4">
    <source>
        <dbReference type="EMBL" id="KAH0964430.1"/>
    </source>
</evidence>
<dbReference type="InterPro" id="IPR032514">
    <property type="entry name" value="GtaA_central"/>
</dbReference>
<dbReference type="GeneID" id="68353987"/>
<name>A0A9P8SK62_9HYPO</name>
<dbReference type="InterPro" id="IPR052743">
    <property type="entry name" value="Glutaminase_GtaA"/>
</dbReference>
<keyword evidence="5" id="KW-1185">Reference proteome</keyword>
<comment type="caution">
    <text evidence="4">The sequence shown here is derived from an EMBL/GenBank/DDBJ whole genome shotgun (WGS) entry which is preliminary data.</text>
</comment>
<dbReference type="PANTHER" id="PTHR31987">
    <property type="entry name" value="GLUTAMINASE A-RELATED"/>
    <property type="match status" value="1"/>
</dbReference>
<evidence type="ECO:0000256" key="1">
    <source>
        <dbReference type="SAM" id="MobiDB-lite"/>
    </source>
</evidence>
<feature type="domain" description="Glutaminase A central" evidence="2">
    <location>
        <begin position="281"/>
        <end position="342"/>
    </location>
</feature>
<gene>
    <name evidence="4" type="ORF">HRG_04858</name>
</gene>
<dbReference type="InterPro" id="IPR033433">
    <property type="entry name" value="GtaA_N"/>
</dbReference>
<evidence type="ECO:0000259" key="3">
    <source>
        <dbReference type="Pfam" id="PF17168"/>
    </source>
</evidence>
<feature type="domain" description="Glutaminase A central" evidence="2">
    <location>
        <begin position="573"/>
        <end position="626"/>
    </location>
</feature>
<proteinExistence type="predicted"/>
<evidence type="ECO:0000313" key="5">
    <source>
        <dbReference type="Proteomes" id="UP000824596"/>
    </source>
</evidence>